<dbReference type="InterPro" id="IPR029058">
    <property type="entry name" value="AB_hydrolase_fold"/>
</dbReference>
<dbReference type="PANTHER" id="PTHR11802:SF3">
    <property type="entry name" value="RETINOID-INDUCIBLE SERINE CARBOXYPEPTIDASE"/>
    <property type="match status" value="1"/>
</dbReference>
<keyword evidence="5" id="KW-0325">Glycoprotein</keyword>
<evidence type="ECO:0000313" key="7">
    <source>
        <dbReference type="EMBL" id="MCP3733828.1"/>
    </source>
</evidence>
<dbReference type="AlphaFoldDB" id="A0A9X2KSI3"/>
<keyword evidence="3 6" id="KW-0732">Signal</keyword>
<gene>
    <name evidence="7" type="ORF">M9979_02910</name>
</gene>
<dbReference type="EMBL" id="JAMLDY010000003">
    <property type="protein sequence ID" value="MCP3733828.1"/>
    <property type="molecule type" value="Genomic_DNA"/>
</dbReference>
<keyword evidence="8" id="KW-1185">Reference proteome</keyword>
<dbReference type="GO" id="GO:0006508">
    <property type="term" value="P:proteolysis"/>
    <property type="evidence" value="ECO:0007669"/>
    <property type="project" value="UniProtKB-KW"/>
</dbReference>
<evidence type="ECO:0000313" key="8">
    <source>
        <dbReference type="Proteomes" id="UP001139486"/>
    </source>
</evidence>
<evidence type="ECO:0000256" key="3">
    <source>
        <dbReference type="ARBA" id="ARBA00022729"/>
    </source>
</evidence>
<feature type="chain" id="PRO_5040797737" description="Carboxypeptidase C (Cathepsin A)" evidence="6">
    <location>
        <begin position="24"/>
        <end position="481"/>
    </location>
</feature>
<evidence type="ECO:0000256" key="5">
    <source>
        <dbReference type="ARBA" id="ARBA00023180"/>
    </source>
</evidence>
<feature type="signal peptide" evidence="6">
    <location>
        <begin position="1"/>
        <end position="23"/>
    </location>
</feature>
<dbReference type="Pfam" id="PF00450">
    <property type="entry name" value="Peptidase_S10"/>
    <property type="match status" value="1"/>
</dbReference>
<dbReference type="Proteomes" id="UP001139486">
    <property type="component" value="Unassembled WGS sequence"/>
</dbReference>
<reference evidence="7" key="1">
    <citation type="submission" date="2022-05" db="EMBL/GenBank/DDBJ databases">
        <title>Sphingomonas sp. strain RP10 Genome sequencing and assembly.</title>
        <authorList>
            <person name="Kim I."/>
        </authorList>
    </citation>
    <scope>NUCLEOTIDE SEQUENCE</scope>
    <source>
        <strain evidence="7">RP10</strain>
    </source>
</reference>
<evidence type="ECO:0000256" key="1">
    <source>
        <dbReference type="ARBA" id="ARBA00022645"/>
    </source>
</evidence>
<dbReference type="InterPro" id="IPR001563">
    <property type="entry name" value="Peptidase_S10"/>
</dbReference>
<keyword evidence="4" id="KW-0378">Hydrolase</keyword>
<accession>A0A9X2KSI3</accession>
<dbReference type="PANTHER" id="PTHR11802">
    <property type="entry name" value="SERINE PROTEASE FAMILY S10 SERINE CARBOXYPEPTIDASE"/>
    <property type="match status" value="1"/>
</dbReference>
<evidence type="ECO:0008006" key="9">
    <source>
        <dbReference type="Google" id="ProtNLM"/>
    </source>
</evidence>
<evidence type="ECO:0000256" key="2">
    <source>
        <dbReference type="ARBA" id="ARBA00022670"/>
    </source>
</evidence>
<organism evidence="7 8">
    <name type="scientific">Sphingomonas liriopis</name>
    <dbReference type="NCBI Taxonomy" id="2949094"/>
    <lineage>
        <taxon>Bacteria</taxon>
        <taxon>Pseudomonadati</taxon>
        <taxon>Pseudomonadota</taxon>
        <taxon>Alphaproteobacteria</taxon>
        <taxon>Sphingomonadales</taxon>
        <taxon>Sphingomonadaceae</taxon>
        <taxon>Sphingomonas</taxon>
    </lineage>
</organism>
<dbReference type="Gene3D" id="3.40.50.1820">
    <property type="entry name" value="alpha/beta hydrolase"/>
    <property type="match status" value="1"/>
</dbReference>
<sequence>MRRFVLALLSTAAIAAAVTSTQAQIAPQPLVPLTMTSQPGPRIFRSSHEGIFDGRELSYTAEVSETIIKDIATGKPTASLFATSYVATTPTGKPRPVIFAFNGGPGASAVFLQFGALGPKIVSDIGHPDRGLIDNPRSPLAVADLVFLDMPETGYSHILPDGQKSAFASVDGDSAAMSRMAVTWLQSHGRLNAPVYIYGESYGTMRAVAMARDLARGQPAIKVAGLMLGGNSLGYFQKGQMPDILYAANALPMMASVAWYHGRIDNKGQTWQQAVDKARLFARTDYIAALMQGYELTEAERDRVIARLPALIGLPAENFTGRNSIVPADFQAELLADRHLVVDGDDGRITHPAGERESLTQMLALYDKLMADYAATQIGVTGLGAYHGFNTVLNPGWNYYTSGAMALDVTLADEMKADPSLRVMLVQGRFDTLTTIGNSEYIMRQAKLDRSRYSIAYYDGGHRLIAQPEVLDAISTFVTQR</sequence>
<comment type="caution">
    <text evidence="7">The sequence shown here is derived from an EMBL/GenBank/DDBJ whole genome shotgun (WGS) entry which is preliminary data.</text>
</comment>
<evidence type="ECO:0000256" key="6">
    <source>
        <dbReference type="SAM" id="SignalP"/>
    </source>
</evidence>
<keyword evidence="1" id="KW-0121">Carboxypeptidase</keyword>
<dbReference type="SUPFAM" id="SSF53474">
    <property type="entry name" value="alpha/beta-Hydrolases"/>
    <property type="match status" value="1"/>
</dbReference>
<dbReference type="GO" id="GO:0004185">
    <property type="term" value="F:serine-type carboxypeptidase activity"/>
    <property type="evidence" value="ECO:0007669"/>
    <property type="project" value="InterPro"/>
</dbReference>
<protein>
    <recommendedName>
        <fullName evidence="9">Carboxypeptidase C (Cathepsin A)</fullName>
    </recommendedName>
</protein>
<dbReference type="RefSeq" id="WP_254287840.1">
    <property type="nucleotide sequence ID" value="NZ_JAMLDY010000003.1"/>
</dbReference>
<evidence type="ECO:0000256" key="4">
    <source>
        <dbReference type="ARBA" id="ARBA00022801"/>
    </source>
</evidence>
<proteinExistence type="predicted"/>
<name>A0A9X2KSI3_9SPHN</name>
<keyword evidence="2" id="KW-0645">Protease</keyword>